<keyword evidence="3" id="KW-0813">Transport</keyword>
<keyword evidence="4" id="KW-0539">Nucleus</keyword>
<dbReference type="InterPro" id="IPR021827">
    <property type="entry name" value="Nup186/Nup192/Nup205"/>
</dbReference>
<dbReference type="GO" id="GO:0006999">
    <property type="term" value="P:nuclear pore organization"/>
    <property type="evidence" value="ECO:0007669"/>
    <property type="project" value="TreeGrafter"/>
</dbReference>
<keyword evidence="7" id="KW-1185">Reference proteome</keyword>
<sequence>MANTTWEPERFANLNKLFEESLELSGESSTFEVLRQQLEKSKPDLAALFEYPGKNPQHRSDLEKGTPSINGEKFKVSKDFIAEAKKLSDFLDIDEDIAAALVHKAVSFEKRFELPAAESAVVLFYNEREAKLLCLNTLFIGGASQSADDSVRTIMEKYAGEILSATTTSDKKMFPERVLSTIAELKTKQDKIASMLEGPTADIPYQHEVIGFVQTKIGEERKQLAMILFAIVNNYQLNSNELIALVDWLRTSSTDDPVTLRLVLALLVALNTSSTGSDQDSLEAVALDKISHLVRDSQFLVKLNAEIIEKSWSDEGMKGLVWLQWALLALFGMKRSPGFDHLIGYREDRVEQIAQQAVQMGAYRFAVDYMLGYRITDDLDYELSAEFEVLLRQRKSQPAANDGSSSKDHQRYSHFTDVPEDLQWQIEHILSCMLTAFIERMSSLIRRMRYSEEDAIYQAQQAELQRIAQEEQRQLLQQQQQKQQLLQSGYRYSRLINNQAGAGGMASSSTSAASAVPEPRRDTEALFLWITVLFSDRPDTGLRFWGRPDGTRLEMDDRLAVFLRWGSDCREQGMIRGYFNMLSSLACGAKASVCAYEFMNASNSEFMSPSRSQVASNQAPLCSWPALFGALDFYASQMRQSEPDPLSPAPEIPESEVALLRSFLRLCRSVVRYSIVARTSLYDNFEYNPVISMFNLLGCSVPLSLKASLIDAISAFGELSHDIGFVEEAMSDAVRQTINDIARRSWELLEQSQTLPTTNDIDALRQAKPAGSQPVPMPEQTPHRGITIGRGSGSSVAGSRPWQGRGGIIYELEEIESAVETYPEMRAFVRMINALIHPSANAPPLSNMERDPTLYCAQSPSIPIELGESYRIPGISPYVSFVLDHVLLKAEQRSYRYSSEKWSVFALALGTVERCLGTMDLGTLAAEIKGQDHGSGLPTAASIHTLVTHPGFEISIRILCGSKLLDTLLHVLDVGVDTLNTSAGDLGTYICSSVLCTLRILLRILRIQDVLLRSIVPVLLESTNVLGFPLNLPRSLTSLEQLLLSRRKSVVQIITYISCVVSPDICLATVKILHILSDSHVFNGVDDNLPRGSDMLTLNRLVSFIDNSEDSVRILHGFISCLEADSDSTADSVSDTLIGEAARGFTSGLDDQMSTAPSLSIRLSIIDLLLANLSQSKPAPTIAHYLLGFSLTKPASEDLPDPSQRATCLHTILDLLRRDNRAFDDFDGHSSSMLIQRPRLAERCQHLVYHLCSDPVTSEVTMRYLRARENYFFTQMSTTPAVIVPDLQESDSDDLVATGLYNPAKVYAQMHARAWLWRSTALELHTLVLQDSRSRAKLIAEWLVGDASQQAGNTAVDSDAFNMLPGKTAQGFLDSRMRLLALFDSLRQAYRDSSIALERQHQETEREYLAGQANSLAMDADDDEDTAVCYDQSSPEYLSTDILDVDINTCVVVNERGCAVYDLHALVALLGQAERSLEASGQLSASATRQRVHATVRRLVIRCFFANQERELFFAYASALRGWKEIAEITVTSAWDKVEIGNRVGREQTAFQLLRGLAQVIAELDPVYIVGNANGNARSWWIGSPSSEQELRHTDLLTALSSTLTLFTERLSSEWTRAGALTRASLAMNKPGVSGQSRQLPPAVDSKLPVEPLLEAWKLLVGAALTPAAQSSLQLRGNVYSAMLHFLGGVRKLAAAEADDTPSLSSVGPQHHLSKNKLLSGALSVLANSTLGDRLLESVSADAADASDAWKTVAFSLLDALATLFTAEARPNRVVQFLARKNFLASFVGSILRREDQAIRSTLQPDPASLNPLYIYEAKMAFFLRLAQRQEGAEKLMENGILDVLADCSFLDLKPSVSGDNSGASANYADAFIPARAERYHQLLMPALNLLLALVTRIGRDNQTLWLKAARFVSQHFGVLESILKEAAIPANPLSIALLTEAKAISALVFYIARQRTVVEREASLAGSGYVGVGSLHLPMLALLPKFCTSSNWIKRLMTTNDVERAQAQISAASIAGTLSSDGNDVSRDADLTGGSVKEIKQTLFGHQACELVDAMIQNSLSYAQAITEQPVVGPVSAEAAARSFRPAFAWSIEHSRESDYVPSLATLTAFVRRSVSQIERAKRIRQEKLRLAKNSAEMTTADLRKLIAASPYVELSDDLNTAQMRALASVLLSQQAQRVAKTIATLISAVEQALVLLWRHLSFFTSSLADDSSDMYSTSAISSRPQPPPMTIPSAQEREVLKSDASISLPPLLASLSELQFAIEELPNAATHTSFVQMLVRRIKELVLRDGSTI</sequence>
<evidence type="ECO:0000256" key="4">
    <source>
        <dbReference type="ARBA" id="ARBA00023242"/>
    </source>
</evidence>
<organism evidence="6 7">
    <name type="scientific">Coemansia asiatica</name>
    <dbReference type="NCBI Taxonomy" id="1052880"/>
    <lineage>
        <taxon>Eukaryota</taxon>
        <taxon>Fungi</taxon>
        <taxon>Fungi incertae sedis</taxon>
        <taxon>Zoopagomycota</taxon>
        <taxon>Kickxellomycotina</taxon>
        <taxon>Kickxellomycetes</taxon>
        <taxon>Kickxellales</taxon>
        <taxon>Kickxellaceae</taxon>
        <taxon>Coemansia</taxon>
    </lineage>
</organism>
<accession>A0A9W7XJW1</accession>
<reference evidence="6" key="1">
    <citation type="submission" date="2022-07" db="EMBL/GenBank/DDBJ databases">
        <title>Phylogenomic reconstructions and comparative analyses of Kickxellomycotina fungi.</title>
        <authorList>
            <person name="Reynolds N.K."/>
            <person name="Stajich J.E."/>
            <person name="Barry K."/>
            <person name="Grigoriev I.V."/>
            <person name="Crous P."/>
            <person name="Smith M.E."/>
        </authorList>
    </citation>
    <scope>NUCLEOTIDE SEQUENCE</scope>
    <source>
        <strain evidence="6">NBRC 105413</strain>
    </source>
</reference>
<dbReference type="Proteomes" id="UP001145021">
    <property type="component" value="Unassembled WGS sequence"/>
</dbReference>
<keyword evidence="5" id="KW-0175">Coiled coil</keyword>
<name>A0A9W7XJW1_9FUNG</name>
<evidence type="ECO:0000313" key="7">
    <source>
        <dbReference type="Proteomes" id="UP001145021"/>
    </source>
</evidence>
<evidence type="ECO:0000256" key="3">
    <source>
        <dbReference type="ARBA" id="ARBA00022448"/>
    </source>
</evidence>
<feature type="coiled-coil region" evidence="5">
    <location>
        <begin position="459"/>
        <end position="488"/>
    </location>
</feature>
<evidence type="ECO:0008006" key="8">
    <source>
        <dbReference type="Google" id="ProtNLM"/>
    </source>
</evidence>
<gene>
    <name evidence="6" type="ORF">LPJ64_003560</name>
</gene>
<comment type="similarity">
    <text evidence="2">Belongs to the NUP186/NUP192/NUP205 family.</text>
</comment>
<proteinExistence type="inferred from homology"/>
<evidence type="ECO:0000256" key="2">
    <source>
        <dbReference type="ARBA" id="ARBA00005892"/>
    </source>
</evidence>
<dbReference type="GO" id="GO:0017056">
    <property type="term" value="F:structural constituent of nuclear pore"/>
    <property type="evidence" value="ECO:0007669"/>
    <property type="project" value="TreeGrafter"/>
</dbReference>
<evidence type="ECO:0000313" key="6">
    <source>
        <dbReference type="EMBL" id="KAJ1644789.1"/>
    </source>
</evidence>
<dbReference type="PANTHER" id="PTHR31344">
    <property type="entry name" value="NUCLEAR PORE COMPLEX PROTEIN NUP205"/>
    <property type="match status" value="1"/>
</dbReference>
<dbReference type="PANTHER" id="PTHR31344:SF0">
    <property type="entry name" value="NUCLEAR PORE COMPLEX PROTEIN NUP205"/>
    <property type="match status" value="1"/>
</dbReference>
<protein>
    <recommendedName>
        <fullName evidence="8">Nucleoporin</fullName>
    </recommendedName>
</protein>
<evidence type="ECO:0000256" key="1">
    <source>
        <dbReference type="ARBA" id="ARBA00004123"/>
    </source>
</evidence>
<dbReference type="GO" id="GO:0044611">
    <property type="term" value="C:nuclear pore inner ring"/>
    <property type="evidence" value="ECO:0007669"/>
    <property type="project" value="TreeGrafter"/>
</dbReference>
<dbReference type="Pfam" id="PF11894">
    <property type="entry name" value="Nup192"/>
    <property type="match status" value="1"/>
</dbReference>
<dbReference type="EMBL" id="JANBOH010000142">
    <property type="protein sequence ID" value="KAJ1644789.1"/>
    <property type="molecule type" value="Genomic_DNA"/>
</dbReference>
<evidence type="ECO:0000256" key="5">
    <source>
        <dbReference type="SAM" id="Coils"/>
    </source>
</evidence>
<comment type="subcellular location">
    <subcellularLocation>
        <location evidence="1">Nucleus</location>
    </subcellularLocation>
</comment>
<comment type="caution">
    <text evidence="6">The sequence shown here is derived from an EMBL/GenBank/DDBJ whole genome shotgun (WGS) entry which is preliminary data.</text>
</comment>